<dbReference type="GO" id="GO:0016832">
    <property type="term" value="F:aldehyde-lyase activity"/>
    <property type="evidence" value="ECO:0007669"/>
    <property type="project" value="TreeGrafter"/>
</dbReference>
<dbReference type="Gene3D" id="3.20.20.60">
    <property type="entry name" value="Phosphoenolpyruvate-binding domains"/>
    <property type="match status" value="1"/>
</dbReference>
<evidence type="ECO:0000259" key="5">
    <source>
        <dbReference type="Pfam" id="PF03328"/>
    </source>
</evidence>
<comment type="similarity">
    <text evidence="1">Belongs to the HpcH/HpaI aldolase family.</text>
</comment>
<evidence type="ECO:0000256" key="1">
    <source>
        <dbReference type="ARBA" id="ARBA00005568"/>
    </source>
</evidence>
<dbReference type="Proteomes" id="UP000813385">
    <property type="component" value="Unassembled WGS sequence"/>
</dbReference>
<feature type="domain" description="HpcH/HpaI aldolase/citrate lyase" evidence="5">
    <location>
        <begin position="83"/>
        <end position="266"/>
    </location>
</feature>
<dbReference type="EMBL" id="JAGPXD010000003">
    <property type="protein sequence ID" value="KAH7361595.1"/>
    <property type="molecule type" value="Genomic_DNA"/>
</dbReference>
<evidence type="ECO:0000256" key="2">
    <source>
        <dbReference type="ARBA" id="ARBA00022723"/>
    </source>
</evidence>
<protein>
    <submittedName>
        <fullName evidence="6">HpcH/HpaI aldolase</fullName>
    </submittedName>
</protein>
<dbReference type="AlphaFoldDB" id="A0A8K0TDL9"/>
<evidence type="ECO:0000313" key="7">
    <source>
        <dbReference type="Proteomes" id="UP000813385"/>
    </source>
</evidence>
<evidence type="ECO:0000256" key="3">
    <source>
        <dbReference type="ARBA" id="ARBA00023239"/>
    </source>
</evidence>
<dbReference type="InterPro" id="IPR040442">
    <property type="entry name" value="Pyrv_kinase-like_dom_sf"/>
</dbReference>
<organism evidence="6 7">
    <name type="scientific">Plectosphaerella cucumerina</name>
    <dbReference type="NCBI Taxonomy" id="40658"/>
    <lineage>
        <taxon>Eukaryota</taxon>
        <taxon>Fungi</taxon>
        <taxon>Dikarya</taxon>
        <taxon>Ascomycota</taxon>
        <taxon>Pezizomycotina</taxon>
        <taxon>Sordariomycetes</taxon>
        <taxon>Hypocreomycetidae</taxon>
        <taxon>Glomerellales</taxon>
        <taxon>Plectosphaerellaceae</taxon>
        <taxon>Plectosphaerella</taxon>
    </lineage>
</organism>
<reference evidence="6" key="1">
    <citation type="journal article" date="2021" name="Nat. Commun.">
        <title>Genetic determinants of endophytism in the Arabidopsis root mycobiome.</title>
        <authorList>
            <person name="Mesny F."/>
            <person name="Miyauchi S."/>
            <person name="Thiergart T."/>
            <person name="Pickel B."/>
            <person name="Atanasova L."/>
            <person name="Karlsson M."/>
            <person name="Huettel B."/>
            <person name="Barry K.W."/>
            <person name="Haridas S."/>
            <person name="Chen C."/>
            <person name="Bauer D."/>
            <person name="Andreopoulos W."/>
            <person name="Pangilinan J."/>
            <person name="LaButti K."/>
            <person name="Riley R."/>
            <person name="Lipzen A."/>
            <person name="Clum A."/>
            <person name="Drula E."/>
            <person name="Henrissat B."/>
            <person name="Kohler A."/>
            <person name="Grigoriev I.V."/>
            <person name="Martin F.M."/>
            <person name="Hacquard S."/>
        </authorList>
    </citation>
    <scope>NUCLEOTIDE SEQUENCE</scope>
    <source>
        <strain evidence="6">MPI-CAGE-AT-0016</strain>
    </source>
</reference>
<sequence>MEAHGIKQPHSRRRRHGIRNYTTSHPKSSYRCIMAPSAILELTPSAVPEAAPRHIAPNNLISLAAQGKICTAFGIKIIPGGEIVQIAKSAGYDSLFIDLEHTTLTIRDAGQLCIAANSAGITPFVRVPHECGLGFMQRVLDGGAMGIIVPHIHTVDDARRVINVSKYPPLGHRSISAGFPQFCYAALPTSTVQQEMNAHGSTVFIMIETADALAVVDDIAALPGCDVLLVGSNDLASEIGTLPDWDHPDFIDALRRVGAAAKKHGKLMGIAGLYHRPDVLTQVIHEFGAKWIVGAQDVGVLQAGGSTNSKLLRSL</sequence>
<dbReference type="OrthoDB" id="2326446at2759"/>
<dbReference type="SUPFAM" id="SSF51621">
    <property type="entry name" value="Phosphoenolpyruvate/pyruvate domain"/>
    <property type="match status" value="1"/>
</dbReference>
<feature type="region of interest" description="Disordered" evidence="4">
    <location>
        <begin position="1"/>
        <end position="23"/>
    </location>
</feature>
<dbReference type="Pfam" id="PF03328">
    <property type="entry name" value="HpcH_HpaI"/>
    <property type="match status" value="1"/>
</dbReference>
<dbReference type="GO" id="GO:0005737">
    <property type="term" value="C:cytoplasm"/>
    <property type="evidence" value="ECO:0007669"/>
    <property type="project" value="TreeGrafter"/>
</dbReference>
<dbReference type="InterPro" id="IPR005000">
    <property type="entry name" value="Aldolase/citrate-lyase_domain"/>
</dbReference>
<proteinExistence type="inferred from homology"/>
<gene>
    <name evidence="6" type="ORF">B0T11DRAFT_279222</name>
</gene>
<keyword evidence="2" id="KW-0479">Metal-binding</keyword>
<dbReference type="GO" id="GO:0046872">
    <property type="term" value="F:metal ion binding"/>
    <property type="evidence" value="ECO:0007669"/>
    <property type="project" value="UniProtKB-KW"/>
</dbReference>
<accession>A0A8K0TDL9</accession>
<name>A0A8K0TDL9_9PEZI</name>
<keyword evidence="3" id="KW-0456">Lyase</keyword>
<dbReference type="InterPro" id="IPR015813">
    <property type="entry name" value="Pyrv/PenolPyrv_kinase-like_dom"/>
</dbReference>
<keyword evidence="7" id="KW-1185">Reference proteome</keyword>
<dbReference type="PANTHER" id="PTHR30502">
    <property type="entry name" value="2-KETO-3-DEOXY-L-RHAMNONATE ALDOLASE"/>
    <property type="match status" value="1"/>
</dbReference>
<evidence type="ECO:0000256" key="4">
    <source>
        <dbReference type="SAM" id="MobiDB-lite"/>
    </source>
</evidence>
<evidence type="ECO:0000313" key="6">
    <source>
        <dbReference type="EMBL" id="KAH7361595.1"/>
    </source>
</evidence>
<dbReference type="InterPro" id="IPR050251">
    <property type="entry name" value="HpcH-HpaI_aldolase"/>
</dbReference>
<dbReference type="PANTHER" id="PTHR30502:SF0">
    <property type="entry name" value="PHOSPHOENOLPYRUVATE CARBOXYLASE FAMILY PROTEIN"/>
    <property type="match status" value="1"/>
</dbReference>
<feature type="compositionally biased region" description="Basic residues" evidence="4">
    <location>
        <begin position="7"/>
        <end position="18"/>
    </location>
</feature>
<comment type="caution">
    <text evidence="6">The sequence shown here is derived from an EMBL/GenBank/DDBJ whole genome shotgun (WGS) entry which is preliminary data.</text>
</comment>